<dbReference type="PANTHER" id="PTHR23327:SF42">
    <property type="entry name" value="LON PEPTIDASE N-TERMINAL DOMAIN AND RING FINGER PROTEIN C14F5.10C"/>
    <property type="match status" value="1"/>
</dbReference>
<evidence type="ECO:0000256" key="2">
    <source>
        <dbReference type="ARBA" id="ARBA00022771"/>
    </source>
</evidence>
<evidence type="ECO:0000313" key="7">
    <source>
        <dbReference type="EMBL" id="KAK9814412.1"/>
    </source>
</evidence>
<sequence>MAESQPAAPKRKAASAGRSESTEELDCPICLSLLLDPVVGACGHDFCKHCYERWASASRRAHCPVCRASLPRQVPGVCKRLQNLVEKLYPEQISARRQELEKQLAAEKAAEEERRSQTPQPTGRNPQLHQDAAAAAWDAVCTSQPPDRIMV</sequence>
<dbReference type="GO" id="GO:0061630">
    <property type="term" value="F:ubiquitin protein ligase activity"/>
    <property type="evidence" value="ECO:0007669"/>
    <property type="project" value="TreeGrafter"/>
</dbReference>
<proteinExistence type="predicted"/>
<feature type="compositionally biased region" description="Polar residues" evidence="5">
    <location>
        <begin position="117"/>
        <end position="128"/>
    </location>
</feature>
<dbReference type="Pfam" id="PF00097">
    <property type="entry name" value="zf-C3HC4"/>
    <property type="match status" value="1"/>
</dbReference>
<dbReference type="SUPFAM" id="SSF57850">
    <property type="entry name" value="RING/U-box"/>
    <property type="match status" value="1"/>
</dbReference>
<reference evidence="7 8" key="1">
    <citation type="journal article" date="2024" name="Nat. Commun.">
        <title>Phylogenomics reveals the evolutionary origins of lichenization in chlorophyte algae.</title>
        <authorList>
            <person name="Puginier C."/>
            <person name="Libourel C."/>
            <person name="Otte J."/>
            <person name="Skaloud P."/>
            <person name="Haon M."/>
            <person name="Grisel S."/>
            <person name="Petersen M."/>
            <person name="Berrin J.G."/>
            <person name="Delaux P.M."/>
            <person name="Dal Grande F."/>
            <person name="Keller J."/>
        </authorList>
    </citation>
    <scope>NUCLEOTIDE SEQUENCE [LARGE SCALE GENOMIC DNA]</scope>
    <source>
        <strain evidence="7 8">SAG 2043</strain>
    </source>
</reference>
<evidence type="ECO:0000256" key="5">
    <source>
        <dbReference type="SAM" id="MobiDB-lite"/>
    </source>
</evidence>
<evidence type="ECO:0000256" key="3">
    <source>
        <dbReference type="ARBA" id="ARBA00022833"/>
    </source>
</evidence>
<dbReference type="Proteomes" id="UP001489004">
    <property type="component" value="Unassembled WGS sequence"/>
</dbReference>
<evidence type="ECO:0000256" key="1">
    <source>
        <dbReference type="ARBA" id="ARBA00022723"/>
    </source>
</evidence>
<dbReference type="InterPro" id="IPR013083">
    <property type="entry name" value="Znf_RING/FYVE/PHD"/>
</dbReference>
<dbReference type="Gene3D" id="3.30.40.10">
    <property type="entry name" value="Zinc/RING finger domain, C3HC4 (zinc finger)"/>
    <property type="match status" value="1"/>
</dbReference>
<keyword evidence="8" id="KW-1185">Reference proteome</keyword>
<dbReference type="GO" id="GO:0008270">
    <property type="term" value="F:zinc ion binding"/>
    <property type="evidence" value="ECO:0007669"/>
    <property type="project" value="UniProtKB-KW"/>
</dbReference>
<dbReference type="PROSITE" id="PS00518">
    <property type="entry name" value="ZF_RING_1"/>
    <property type="match status" value="1"/>
</dbReference>
<keyword evidence="2 4" id="KW-0863">Zinc-finger</keyword>
<keyword evidence="1" id="KW-0479">Metal-binding</keyword>
<dbReference type="PANTHER" id="PTHR23327">
    <property type="entry name" value="RING FINGER PROTEIN 127"/>
    <property type="match status" value="1"/>
</dbReference>
<gene>
    <name evidence="7" type="ORF">WJX72_005548</name>
</gene>
<dbReference type="InterPro" id="IPR001841">
    <property type="entry name" value="Znf_RING"/>
</dbReference>
<keyword evidence="3" id="KW-0862">Zinc</keyword>
<evidence type="ECO:0000256" key="4">
    <source>
        <dbReference type="PROSITE-ProRule" id="PRU00175"/>
    </source>
</evidence>
<dbReference type="AlphaFoldDB" id="A0AAW1Q050"/>
<organism evidence="7 8">
    <name type="scientific">[Myrmecia] bisecta</name>
    <dbReference type="NCBI Taxonomy" id="41462"/>
    <lineage>
        <taxon>Eukaryota</taxon>
        <taxon>Viridiplantae</taxon>
        <taxon>Chlorophyta</taxon>
        <taxon>core chlorophytes</taxon>
        <taxon>Trebouxiophyceae</taxon>
        <taxon>Trebouxiales</taxon>
        <taxon>Trebouxiaceae</taxon>
        <taxon>Myrmecia</taxon>
    </lineage>
</organism>
<dbReference type="EMBL" id="JALJOR010000007">
    <property type="protein sequence ID" value="KAK9814412.1"/>
    <property type="molecule type" value="Genomic_DNA"/>
</dbReference>
<feature type="domain" description="RING-type" evidence="6">
    <location>
        <begin position="27"/>
        <end position="67"/>
    </location>
</feature>
<name>A0AAW1Q050_9CHLO</name>
<comment type="caution">
    <text evidence="7">The sequence shown here is derived from an EMBL/GenBank/DDBJ whole genome shotgun (WGS) entry which is preliminary data.</text>
</comment>
<dbReference type="SMART" id="SM00184">
    <property type="entry name" value="RING"/>
    <property type="match status" value="1"/>
</dbReference>
<dbReference type="InterPro" id="IPR017907">
    <property type="entry name" value="Znf_RING_CS"/>
</dbReference>
<protein>
    <recommendedName>
        <fullName evidence="6">RING-type domain-containing protein</fullName>
    </recommendedName>
</protein>
<accession>A0AAW1Q050</accession>
<dbReference type="PROSITE" id="PS50089">
    <property type="entry name" value="ZF_RING_2"/>
    <property type="match status" value="1"/>
</dbReference>
<evidence type="ECO:0000259" key="6">
    <source>
        <dbReference type="PROSITE" id="PS50089"/>
    </source>
</evidence>
<feature type="region of interest" description="Disordered" evidence="5">
    <location>
        <begin position="99"/>
        <end position="138"/>
    </location>
</feature>
<evidence type="ECO:0000313" key="8">
    <source>
        <dbReference type="Proteomes" id="UP001489004"/>
    </source>
</evidence>
<dbReference type="InterPro" id="IPR018957">
    <property type="entry name" value="Znf_C3HC4_RING-type"/>
</dbReference>
<feature type="compositionally biased region" description="Basic and acidic residues" evidence="5">
    <location>
        <begin position="99"/>
        <end position="116"/>
    </location>
</feature>